<evidence type="ECO:0000256" key="7">
    <source>
        <dbReference type="ARBA" id="ARBA00023065"/>
    </source>
</evidence>
<dbReference type="PRINTS" id="PR00182">
    <property type="entry name" value="ECOLNEIPORIN"/>
</dbReference>
<evidence type="ECO:0000256" key="3">
    <source>
        <dbReference type="ARBA" id="ARBA00022448"/>
    </source>
</evidence>
<evidence type="ECO:0000313" key="13">
    <source>
        <dbReference type="EMBL" id="RKP50775.1"/>
    </source>
</evidence>
<keyword evidence="6 11" id="KW-0732">Signal</keyword>
<dbReference type="Proteomes" id="UP000280434">
    <property type="component" value="Unassembled WGS sequence"/>
</dbReference>
<reference evidence="13 14" key="1">
    <citation type="submission" date="2018-10" db="EMBL/GenBank/DDBJ databases">
        <title>Paraburkholderia sp. 7MK8-2, isolated from soil.</title>
        <authorList>
            <person name="Gao Z.-H."/>
            <person name="Qiu L.-H."/>
        </authorList>
    </citation>
    <scope>NUCLEOTIDE SEQUENCE [LARGE SCALE GENOMIC DNA]</scope>
    <source>
        <strain evidence="13 14">7MK8-2</strain>
    </source>
</reference>
<dbReference type="InterPro" id="IPR023614">
    <property type="entry name" value="Porin_dom_sf"/>
</dbReference>
<dbReference type="AlphaFoldDB" id="A0A494XJ70"/>
<dbReference type="GO" id="GO:0009279">
    <property type="term" value="C:cell outer membrane"/>
    <property type="evidence" value="ECO:0007669"/>
    <property type="project" value="UniProtKB-SubCell"/>
</dbReference>
<dbReference type="InterPro" id="IPR033900">
    <property type="entry name" value="Gram_neg_porin_domain"/>
</dbReference>
<keyword evidence="4" id="KW-1134">Transmembrane beta strand</keyword>
<feature type="signal peptide" evidence="11">
    <location>
        <begin position="1"/>
        <end position="20"/>
    </location>
</feature>
<dbReference type="PANTHER" id="PTHR34501">
    <property type="entry name" value="PROTEIN YDDL-RELATED"/>
    <property type="match status" value="1"/>
</dbReference>
<keyword evidence="14" id="KW-1185">Reference proteome</keyword>
<protein>
    <submittedName>
        <fullName evidence="13">Porin</fullName>
    </submittedName>
</protein>
<keyword evidence="7" id="KW-0406">Ion transport</keyword>
<dbReference type="InterPro" id="IPR001702">
    <property type="entry name" value="Porin_Gram-ve"/>
</dbReference>
<proteinExistence type="predicted"/>
<evidence type="ECO:0000256" key="9">
    <source>
        <dbReference type="ARBA" id="ARBA00023136"/>
    </source>
</evidence>
<dbReference type="SUPFAM" id="SSF56935">
    <property type="entry name" value="Porins"/>
    <property type="match status" value="1"/>
</dbReference>
<evidence type="ECO:0000256" key="6">
    <source>
        <dbReference type="ARBA" id="ARBA00022729"/>
    </source>
</evidence>
<dbReference type="Gene3D" id="2.40.160.10">
    <property type="entry name" value="Porin"/>
    <property type="match status" value="1"/>
</dbReference>
<evidence type="ECO:0000259" key="12">
    <source>
        <dbReference type="Pfam" id="PF13609"/>
    </source>
</evidence>
<dbReference type="PRINTS" id="PR00184">
    <property type="entry name" value="NEISSPPORIN"/>
</dbReference>
<dbReference type="EMBL" id="RBZV01000002">
    <property type="protein sequence ID" value="RKP50775.1"/>
    <property type="molecule type" value="Genomic_DNA"/>
</dbReference>
<dbReference type="RefSeq" id="WP_121276847.1">
    <property type="nucleotide sequence ID" value="NZ_RBZV01000002.1"/>
</dbReference>
<dbReference type="Pfam" id="PF13609">
    <property type="entry name" value="Porin_4"/>
    <property type="match status" value="1"/>
</dbReference>
<sequence length="383" mass="40295">MKKSLIALAVTSAIAAPAFAQNSVTLYGIIDVGITYNNNAGGHAQWLAQDGIVQGSRWGLKGAEDLGGGTKAIFQLENGFHPFNGKLGQGGLEFGRQAYVGLTNNQFGTLTLGRQYDPVVDNAQPTTFNGQWGALFSHPADIDNTDNGFRVNNAVKYVSPRFVGLQGEAFYAFGGQAGQFSNKSTIGAGLNYSAGPLYIGAGYFYAKNPAAQFADGNFYGGGNQNPAAVSPTSGIWGLVGAPQNMQVISAGANYTLGPVLFGGNFTNVKFDNANNSGSSVWFNSYELWGQYSLTPAATLGAGYTFTDGKVDSTGQRPKYGQLNAIADYALSKRTDVYVMGIYQHAMSGGVTADIYAPVFGSNGNGASTTSNQVVARIGMRHKF</sequence>
<keyword evidence="9" id="KW-0472">Membrane</keyword>
<evidence type="ECO:0000256" key="1">
    <source>
        <dbReference type="ARBA" id="ARBA00004571"/>
    </source>
</evidence>
<dbReference type="InterPro" id="IPR050298">
    <property type="entry name" value="Gram-neg_bact_OMP"/>
</dbReference>
<keyword evidence="3" id="KW-0813">Transport</keyword>
<dbReference type="PANTHER" id="PTHR34501:SF9">
    <property type="entry name" value="MAJOR OUTER MEMBRANE PROTEIN P.IA"/>
    <property type="match status" value="1"/>
</dbReference>
<evidence type="ECO:0000256" key="11">
    <source>
        <dbReference type="SAM" id="SignalP"/>
    </source>
</evidence>
<comment type="caution">
    <text evidence="13">The sequence shown here is derived from an EMBL/GenBank/DDBJ whole genome shotgun (WGS) entry which is preliminary data.</text>
</comment>
<feature type="chain" id="PRO_5019784875" evidence="11">
    <location>
        <begin position="21"/>
        <end position="383"/>
    </location>
</feature>
<comment type="subcellular location">
    <subcellularLocation>
        <location evidence="1">Cell outer membrane</location>
        <topology evidence="1">Multi-pass membrane protein</topology>
    </subcellularLocation>
</comment>
<keyword evidence="8" id="KW-0626">Porin</keyword>
<organism evidence="13 14">
    <name type="scientific">Trinickia fusca</name>
    <dbReference type="NCBI Taxonomy" id="2419777"/>
    <lineage>
        <taxon>Bacteria</taxon>
        <taxon>Pseudomonadati</taxon>
        <taxon>Pseudomonadota</taxon>
        <taxon>Betaproteobacteria</taxon>
        <taxon>Burkholderiales</taxon>
        <taxon>Burkholderiaceae</taxon>
        <taxon>Trinickia</taxon>
    </lineage>
</organism>
<dbReference type="GO" id="GO:0046930">
    <property type="term" value="C:pore complex"/>
    <property type="evidence" value="ECO:0007669"/>
    <property type="project" value="UniProtKB-KW"/>
</dbReference>
<dbReference type="GO" id="GO:0034220">
    <property type="term" value="P:monoatomic ion transmembrane transport"/>
    <property type="evidence" value="ECO:0007669"/>
    <property type="project" value="InterPro"/>
</dbReference>
<comment type="subunit">
    <text evidence="2">Homotrimer.</text>
</comment>
<evidence type="ECO:0000256" key="2">
    <source>
        <dbReference type="ARBA" id="ARBA00011233"/>
    </source>
</evidence>
<name>A0A494XJ70_9BURK</name>
<evidence type="ECO:0000256" key="5">
    <source>
        <dbReference type="ARBA" id="ARBA00022692"/>
    </source>
</evidence>
<evidence type="ECO:0000256" key="4">
    <source>
        <dbReference type="ARBA" id="ARBA00022452"/>
    </source>
</evidence>
<dbReference type="OrthoDB" id="8982743at2"/>
<accession>A0A494XJ70</accession>
<keyword evidence="5" id="KW-0812">Transmembrane</keyword>
<evidence type="ECO:0000313" key="14">
    <source>
        <dbReference type="Proteomes" id="UP000280434"/>
    </source>
</evidence>
<keyword evidence="10" id="KW-0998">Cell outer membrane</keyword>
<dbReference type="GO" id="GO:0015288">
    <property type="term" value="F:porin activity"/>
    <property type="evidence" value="ECO:0007669"/>
    <property type="project" value="UniProtKB-KW"/>
</dbReference>
<gene>
    <name evidence="13" type="ORF">D7S89_06775</name>
</gene>
<feature type="domain" description="Porin" evidence="12">
    <location>
        <begin position="7"/>
        <end position="340"/>
    </location>
</feature>
<evidence type="ECO:0000256" key="8">
    <source>
        <dbReference type="ARBA" id="ARBA00023114"/>
    </source>
</evidence>
<dbReference type="InterPro" id="IPR002299">
    <property type="entry name" value="Porin_Neis"/>
</dbReference>
<evidence type="ECO:0000256" key="10">
    <source>
        <dbReference type="ARBA" id="ARBA00023237"/>
    </source>
</evidence>
<dbReference type="CDD" id="cd00342">
    <property type="entry name" value="gram_neg_porins"/>
    <property type="match status" value="1"/>
</dbReference>